<dbReference type="Proteomes" id="UP000231203">
    <property type="component" value="Unassembled WGS sequence"/>
</dbReference>
<reference evidence="8 9" key="1">
    <citation type="submission" date="2017-10" db="EMBL/GenBank/DDBJ databases">
        <title>Novel microbial diversity and functional potential in the marine mammal oral microbiome.</title>
        <authorList>
            <person name="Dudek N.K."/>
            <person name="Sun C.L."/>
            <person name="Burstein D."/>
            <person name="Kantor R.S."/>
            <person name="Aliaga Goltsman D.S."/>
            <person name="Bik E.M."/>
            <person name="Thomas B.C."/>
            <person name="Banfield J.F."/>
            <person name="Relman D.A."/>
        </authorList>
    </citation>
    <scope>NUCLEOTIDE SEQUENCE [LARGE SCALE GENOMIC DNA]</scope>
    <source>
        <strain evidence="8">DOLJORAL78_47_202</strain>
    </source>
</reference>
<gene>
    <name evidence="8" type="ORF">CSA25_02945</name>
</gene>
<evidence type="ECO:0000259" key="7">
    <source>
        <dbReference type="PROSITE" id="PS50198"/>
    </source>
</evidence>
<dbReference type="SUPFAM" id="SSF109998">
    <property type="entry name" value="Triger factor/SurA peptide-binding domain-like"/>
    <property type="match status" value="1"/>
</dbReference>
<keyword evidence="4" id="KW-0143">Chaperone</keyword>
<evidence type="ECO:0000256" key="6">
    <source>
        <dbReference type="PROSITE-ProRule" id="PRU00278"/>
    </source>
</evidence>
<comment type="caution">
    <text evidence="8">The sequence shown here is derived from an EMBL/GenBank/DDBJ whole genome shotgun (WGS) entry which is preliminary data.</text>
</comment>
<evidence type="ECO:0000256" key="2">
    <source>
        <dbReference type="ARBA" id="ARBA00022764"/>
    </source>
</evidence>
<dbReference type="PANTHER" id="PTHR47637:SF1">
    <property type="entry name" value="CHAPERONE SURA"/>
    <property type="match status" value="1"/>
</dbReference>
<dbReference type="Gene3D" id="3.10.50.40">
    <property type="match status" value="1"/>
</dbReference>
<keyword evidence="5 6" id="KW-0413">Isomerase</keyword>
<dbReference type="AlphaFoldDB" id="A0A2G6MS56"/>
<keyword evidence="2" id="KW-0574">Periplasm</keyword>
<evidence type="ECO:0000256" key="1">
    <source>
        <dbReference type="ARBA" id="ARBA00022729"/>
    </source>
</evidence>
<dbReference type="Gene3D" id="1.10.4030.10">
    <property type="entry name" value="Porin chaperone SurA, peptide-binding domain"/>
    <property type="match status" value="1"/>
</dbReference>
<dbReference type="InterPro" id="IPR050280">
    <property type="entry name" value="OMP_Chaperone_SurA"/>
</dbReference>
<proteinExistence type="predicted"/>
<dbReference type="GO" id="GO:0003755">
    <property type="term" value="F:peptidyl-prolyl cis-trans isomerase activity"/>
    <property type="evidence" value="ECO:0007669"/>
    <property type="project" value="UniProtKB-KW"/>
</dbReference>
<evidence type="ECO:0000256" key="4">
    <source>
        <dbReference type="ARBA" id="ARBA00023186"/>
    </source>
</evidence>
<dbReference type="Pfam" id="PF09312">
    <property type="entry name" value="SurA_N"/>
    <property type="match status" value="1"/>
</dbReference>
<evidence type="ECO:0000256" key="5">
    <source>
        <dbReference type="ARBA" id="ARBA00023235"/>
    </source>
</evidence>
<feature type="domain" description="PpiC" evidence="7">
    <location>
        <begin position="183"/>
        <end position="272"/>
    </location>
</feature>
<sequence length="319" mass="36327">MKKKRNIRLRPMGLMIFMLGVFWTVTCFAQEVVDRIVAIVNDDIVTLSQLDMAAAPYRKNIETSQESSARKKELMAQMYAQLLNQLVEGRLVVQEARRMGITVENTDVDNALENFKKEHNLDQERLKFVLAEQGITLGQYRERIREQILESMTVSRAVRSKIVVTDEEITAYYDTHYQEFKGKKTYHLKNIIVKDATDLSTVQAKLANKVAFEQVAKDYSIGSNASSGGELGEFDISSFSEEIKAALHGVGKGQYTKPVDMGTSFQILYVADIISQAQGSVQKEVEKKIQDILYREHGQAQFKKWMENLKNSAHIEIML</sequence>
<organism evidence="8 9">
    <name type="scientific">Desulfobacter postgatei</name>
    <dbReference type="NCBI Taxonomy" id="2293"/>
    <lineage>
        <taxon>Bacteria</taxon>
        <taxon>Pseudomonadati</taxon>
        <taxon>Thermodesulfobacteriota</taxon>
        <taxon>Desulfobacteria</taxon>
        <taxon>Desulfobacterales</taxon>
        <taxon>Desulfobacteraceae</taxon>
        <taxon>Desulfobacter</taxon>
    </lineage>
</organism>
<dbReference type="Pfam" id="PF13145">
    <property type="entry name" value="Rotamase_2"/>
    <property type="match status" value="1"/>
</dbReference>
<dbReference type="InterPro" id="IPR046357">
    <property type="entry name" value="PPIase_dom_sf"/>
</dbReference>
<dbReference type="InterPro" id="IPR015391">
    <property type="entry name" value="SurA_N"/>
</dbReference>
<dbReference type="SUPFAM" id="SSF54534">
    <property type="entry name" value="FKBP-like"/>
    <property type="match status" value="1"/>
</dbReference>
<dbReference type="EMBL" id="PDTI01000025">
    <property type="protein sequence ID" value="PIE62927.1"/>
    <property type="molecule type" value="Genomic_DNA"/>
</dbReference>
<protein>
    <submittedName>
        <fullName evidence="8">Parvulin peptidyl-prolyl isomerase</fullName>
    </submittedName>
</protein>
<keyword evidence="3 6" id="KW-0697">Rotamase</keyword>
<dbReference type="PANTHER" id="PTHR47637">
    <property type="entry name" value="CHAPERONE SURA"/>
    <property type="match status" value="1"/>
</dbReference>
<evidence type="ECO:0000313" key="9">
    <source>
        <dbReference type="Proteomes" id="UP000231203"/>
    </source>
</evidence>
<evidence type="ECO:0000256" key="3">
    <source>
        <dbReference type="ARBA" id="ARBA00023110"/>
    </source>
</evidence>
<dbReference type="PROSITE" id="PS50198">
    <property type="entry name" value="PPIC_PPIASE_2"/>
    <property type="match status" value="1"/>
</dbReference>
<keyword evidence="1" id="KW-0732">Signal</keyword>
<dbReference type="InterPro" id="IPR027304">
    <property type="entry name" value="Trigger_fact/SurA_dom_sf"/>
</dbReference>
<dbReference type="InterPro" id="IPR000297">
    <property type="entry name" value="PPIase_PpiC"/>
</dbReference>
<evidence type="ECO:0000313" key="8">
    <source>
        <dbReference type="EMBL" id="PIE62927.1"/>
    </source>
</evidence>
<name>A0A2G6MS56_9BACT</name>
<accession>A0A2G6MS56</accession>